<feature type="compositionally biased region" description="Polar residues" evidence="1">
    <location>
        <begin position="51"/>
        <end position="60"/>
    </location>
</feature>
<dbReference type="EMBL" id="OX465083">
    <property type="protein sequence ID" value="CAI9294281.1"/>
    <property type="molecule type" value="Genomic_DNA"/>
</dbReference>
<feature type="compositionally biased region" description="Acidic residues" evidence="1">
    <location>
        <begin position="8"/>
        <end position="32"/>
    </location>
</feature>
<protein>
    <submittedName>
        <fullName evidence="2">Uncharacterized protein</fullName>
    </submittedName>
</protein>
<proteinExistence type="predicted"/>
<feature type="region of interest" description="Disordered" evidence="1">
    <location>
        <begin position="1"/>
        <end position="60"/>
    </location>
</feature>
<name>A0AA36EF86_LACSI</name>
<dbReference type="Proteomes" id="UP001177003">
    <property type="component" value="Chromosome 7"/>
</dbReference>
<reference evidence="2" key="1">
    <citation type="submission" date="2023-04" db="EMBL/GenBank/DDBJ databases">
        <authorList>
            <person name="Vijverberg K."/>
            <person name="Xiong W."/>
            <person name="Schranz E."/>
        </authorList>
    </citation>
    <scope>NUCLEOTIDE SEQUENCE</scope>
</reference>
<dbReference type="AlphaFoldDB" id="A0AA36EF86"/>
<organism evidence="2 3">
    <name type="scientific">Lactuca saligna</name>
    <name type="common">Willowleaf lettuce</name>
    <dbReference type="NCBI Taxonomy" id="75948"/>
    <lineage>
        <taxon>Eukaryota</taxon>
        <taxon>Viridiplantae</taxon>
        <taxon>Streptophyta</taxon>
        <taxon>Embryophyta</taxon>
        <taxon>Tracheophyta</taxon>
        <taxon>Spermatophyta</taxon>
        <taxon>Magnoliopsida</taxon>
        <taxon>eudicotyledons</taxon>
        <taxon>Gunneridae</taxon>
        <taxon>Pentapetalae</taxon>
        <taxon>asterids</taxon>
        <taxon>campanulids</taxon>
        <taxon>Asterales</taxon>
        <taxon>Asteraceae</taxon>
        <taxon>Cichorioideae</taxon>
        <taxon>Cichorieae</taxon>
        <taxon>Lactucinae</taxon>
        <taxon>Lactuca</taxon>
    </lineage>
</organism>
<sequence>MTPLQFLNDDEREDNMEGNGDNEEINLGDDEPLFPSFPRTSSCKRKKSKDISNNRSTKTTSSYLEEKLEVVLDDLSTKSTQSFPLTTPTPILSNYMNIVVTFPGFNEGSTQYLQALLVFVKKQNREAFMFPATNDAKMEFLKLLKKN</sequence>
<keyword evidence="3" id="KW-1185">Reference proteome</keyword>
<gene>
    <name evidence="2" type="ORF">LSALG_LOCUS33266</name>
</gene>
<evidence type="ECO:0000313" key="2">
    <source>
        <dbReference type="EMBL" id="CAI9294281.1"/>
    </source>
</evidence>
<evidence type="ECO:0000256" key="1">
    <source>
        <dbReference type="SAM" id="MobiDB-lite"/>
    </source>
</evidence>
<evidence type="ECO:0000313" key="3">
    <source>
        <dbReference type="Proteomes" id="UP001177003"/>
    </source>
</evidence>
<accession>A0AA36EF86</accession>